<evidence type="ECO:0000256" key="2">
    <source>
        <dbReference type="ARBA" id="ARBA00007018"/>
    </source>
</evidence>
<dbReference type="GO" id="GO:0046872">
    <property type="term" value="F:metal ion binding"/>
    <property type="evidence" value="ECO:0007669"/>
    <property type="project" value="UniProtKB-KW"/>
</dbReference>
<dbReference type="EnsemblMetazoa" id="SMAR001479-RA">
    <property type="protein sequence ID" value="SMAR001479-PA"/>
    <property type="gene ID" value="SMAR001479"/>
</dbReference>
<dbReference type="InterPro" id="IPR004254">
    <property type="entry name" value="AdipoR/HlyIII-related"/>
</dbReference>
<dbReference type="EMBL" id="JH430577">
    <property type="status" value="NOT_ANNOTATED_CDS"/>
    <property type="molecule type" value="Genomic_DNA"/>
</dbReference>
<dbReference type="HOGENOM" id="CLU_023075_0_1_1"/>
<feature type="transmembrane region" description="Helical" evidence="7">
    <location>
        <begin position="174"/>
        <end position="195"/>
    </location>
</feature>
<dbReference type="Proteomes" id="UP000014500">
    <property type="component" value="Unassembled WGS sequence"/>
</dbReference>
<dbReference type="GO" id="GO:0016020">
    <property type="term" value="C:membrane"/>
    <property type="evidence" value="ECO:0007669"/>
    <property type="project" value="UniProtKB-SubCell"/>
</dbReference>
<evidence type="ECO:0000256" key="6">
    <source>
        <dbReference type="PIRSR" id="PIRSR604254-1"/>
    </source>
</evidence>
<feature type="binding site" evidence="6">
    <location>
        <position position="279"/>
    </location>
    <ligand>
        <name>Zn(2+)</name>
        <dbReference type="ChEBI" id="CHEBI:29105"/>
    </ligand>
</feature>
<dbReference type="PhylomeDB" id="T1IKM7"/>
<keyword evidence="4 7" id="KW-1133">Transmembrane helix</keyword>
<evidence type="ECO:0000313" key="8">
    <source>
        <dbReference type="EnsemblMetazoa" id="SMAR001479-PA"/>
    </source>
</evidence>
<feature type="transmembrane region" description="Helical" evidence="7">
    <location>
        <begin position="81"/>
        <end position="99"/>
    </location>
</feature>
<feature type="binding site" evidence="6">
    <location>
        <position position="283"/>
    </location>
    <ligand>
        <name>Zn(2+)</name>
        <dbReference type="ChEBI" id="CHEBI:29105"/>
    </ligand>
</feature>
<dbReference type="PANTHER" id="PTHR20855">
    <property type="entry name" value="ADIPOR/PROGESTIN RECEPTOR-RELATED"/>
    <property type="match status" value="1"/>
</dbReference>
<keyword evidence="6" id="KW-0479">Metal-binding</keyword>
<evidence type="ECO:0008006" key="10">
    <source>
        <dbReference type="Google" id="ProtNLM"/>
    </source>
</evidence>
<dbReference type="PANTHER" id="PTHR20855:SF15">
    <property type="entry name" value="PROGESTIN AND ADIPOQ RECEPTOR FAMILY MEMBER 3"/>
    <property type="match status" value="1"/>
</dbReference>
<keyword evidence="3 7" id="KW-0812">Transmembrane</keyword>
<feature type="transmembrane region" description="Helical" evidence="7">
    <location>
        <begin position="111"/>
        <end position="134"/>
    </location>
</feature>
<keyword evidence="9" id="KW-1185">Reference proteome</keyword>
<feature type="transmembrane region" description="Helical" evidence="7">
    <location>
        <begin position="272"/>
        <end position="293"/>
    </location>
</feature>
<dbReference type="STRING" id="126957.T1IKM7"/>
<feature type="transmembrane region" description="Helical" evidence="7">
    <location>
        <begin position="241"/>
        <end position="260"/>
    </location>
</feature>
<sequence>MTSQRAIRPARETDSDSTAALRWSPATAAAVMSSSLDISLHDYDQAPKFLQGNPFIRHGYRAYLSPQLCVKSMFWWTNETLNIWTHLCGLTFFVLLLLYDATFVMPHYQVSSFDCLVVSVTMFSMFMSTAYHVFGCHSERAYKMWLAWDLTGVSFSIFAIFLSGIYYAFSCFPFWQSVYTVSVACVFGAAVRMAFEPKLLSEEYQWRRLAIYCTWVVYGIVPTVHWIYLSGGLEKPIVQLLLPRVLIMYLICGLAFFFYVSHYPERLCPGILDFVGASHQLWHILIIFAFYWWHNTGLIYIQIRNHYVCT</sequence>
<proteinExistence type="inferred from homology"/>
<organism evidence="8 9">
    <name type="scientific">Strigamia maritima</name>
    <name type="common">European centipede</name>
    <name type="synonym">Geophilus maritimus</name>
    <dbReference type="NCBI Taxonomy" id="126957"/>
    <lineage>
        <taxon>Eukaryota</taxon>
        <taxon>Metazoa</taxon>
        <taxon>Ecdysozoa</taxon>
        <taxon>Arthropoda</taxon>
        <taxon>Myriapoda</taxon>
        <taxon>Chilopoda</taxon>
        <taxon>Pleurostigmophora</taxon>
        <taxon>Geophilomorpha</taxon>
        <taxon>Linotaeniidae</taxon>
        <taxon>Strigamia</taxon>
    </lineage>
</organism>
<reference evidence="9" key="1">
    <citation type="submission" date="2011-05" db="EMBL/GenBank/DDBJ databases">
        <authorList>
            <person name="Richards S.R."/>
            <person name="Qu J."/>
            <person name="Jiang H."/>
            <person name="Jhangiani S.N."/>
            <person name="Agravi P."/>
            <person name="Goodspeed R."/>
            <person name="Gross S."/>
            <person name="Mandapat C."/>
            <person name="Jackson L."/>
            <person name="Mathew T."/>
            <person name="Pu L."/>
            <person name="Thornton R."/>
            <person name="Saada N."/>
            <person name="Wilczek-Boney K.B."/>
            <person name="Lee S."/>
            <person name="Kovar C."/>
            <person name="Wu Y."/>
            <person name="Scherer S.E."/>
            <person name="Worley K.C."/>
            <person name="Muzny D.M."/>
            <person name="Gibbs R."/>
        </authorList>
    </citation>
    <scope>NUCLEOTIDE SEQUENCE</scope>
    <source>
        <strain evidence="9">Brora</strain>
    </source>
</reference>
<evidence type="ECO:0000256" key="5">
    <source>
        <dbReference type="ARBA" id="ARBA00023136"/>
    </source>
</evidence>
<evidence type="ECO:0000256" key="7">
    <source>
        <dbReference type="SAM" id="Phobius"/>
    </source>
</evidence>
<evidence type="ECO:0000256" key="1">
    <source>
        <dbReference type="ARBA" id="ARBA00004141"/>
    </source>
</evidence>
<reference evidence="8" key="2">
    <citation type="submission" date="2015-02" db="UniProtKB">
        <authorList>
            <consortium name="EnsemblMetazoa"/>
        </authorList>
    </citation>
    <scope>IDENTIFICATION</scope>
</reference>
<feature type="transmembrane region" description="Helical" evidence="7">
    <location>
        <begin position="209"/>
        <end position="229"/>
    </location>
</feature>
<keyword evidence="5 7" id="KW-0472">Membrane</keyword>
<dbReference type="OMA" id="HSQPCPD"/>
<dbReference type="eggNOG" id="KOG0748">
    <property type="taxonomic scope" value="Eukaryota"/>
</dbReference>
<evidence type="ECO:0000256" key="3">
    <source>
        <dbReference type="ARBA" id="ARBA00022692"/>
    </source>
</evidence>
<accession>T1IKM7</accession>
<comment type="subcellular location">
    <subcellularLocation>
        <location evidence="1">Membrane</location>
        <topology evidence="1">Multi-pass membrane protein</topology>
    </subcellularLocation>
</comment>
<dbReference type="GO" id="GO:0038023">
    <property type="term" value="F:signaling receptor activity"/>
    <property type="evidence" value="ECO:0007669"/>
    <property type="project" value="TreeGrafter"/>
</dbReference>
<keyword evidence="6" id="KW-0862">Zinc</keyword>
<protein>
    <recommendedName>
        <fullName evidence="10">Progestin and adipoQ receptor family member 3</fullName>
    </recommendedName>
</protein>
<comment type="similarity">
    <text evidence="2">Belongs to the ADIPOR family.</text>
</comment>
<name>T1IKM7_STRMM</name>
<evidence type="ECO:0000313" key="9">
    <source>
        <dbReference type="Proteomes" id="UP000014500"/>
    </source>
</evidence>
<feature type="binding site" evidence="6">
    <location>
        <position position="132"/>
    </location>
    <ligand>
        <name>Zn(2+)</name>
        <dbReference type="ChEBI" id="CHEBI:29105"/>
    </ligand>
</feature>
<dbReference type="AlphaFoldDB" id="T1IKM7"/>
<evidence type="ECO:0000256" key="4">
    <source>
        <dbReference type="ARBA" id="ARBA00022989"/>
    </source>
</evidence>
<dbReference type="Pfam" id="PF03006">
    <property type="entry name" value="HlyIII"/>
    <property type="match status" value="1"/>
</dbReference>
<feature type="transmembrane region" description="Helical" evidence="7">
    <location>
        <begin position="146"/>
        <end position="168"/>
    </location>
</feature>